<evidence type="ECO:0000313" key="1">
    <source>
        <dbReference type="EMBL" id="MDT8757280.1"/>
    </source>
</evidence>
<proteinExistence type="predicted"/>
<evidence type="ECO:0008006" key="2">
    <source>
        <dbReference type="Google" id="ProtNLM"/>
    </source>
</evidence>
<organism evidence="1">
    <name type="scientific">Sphingomonas psychrotolerans</name>
    <dbReference type="NCBI Taxonomy" id="1327635"/>
    <lineage>
        <taxon>Bacteria</taxon>
        <taxon>Pseudomonadati</taxon>
        <taxon>Pseudomonadota</taxon>
        <taxon>Alphaproteobacteria</taxon>
        <taxon>Sphingomonadales</taxon>
        <taxon>Sphingomonadaceae</taxon>
        <taxon>Sphingomonas</taxon>
    </lineage>
</organism>
<reference evidence="1" key="1">
    <citation type="submission" date="2022-04" db="EMBL/GenBank/DDBJ databases">
        <title>Tomato heritable bacteria conferring resistance against bacterial wilt.</title>
        <authorList>
            <person name="Yin J."/>
        </authorList>
    </citation>
    <scope>NUCLEOTIDE SEQUENCE</scope>
    <source>
        <strain evidence="1">Cra20</strain>
    </source>
</reference>
<gene>
    <name evidence="1" type="ORF">MZO42_01090</name>
</gene>
<comment type="caution">
    <text evidence="1">The sequence shown here is derived from an EMBL/GenBank/DDBJ whole genome shotgun (WGS) entry which is preliminary data.</text>
</comment>
<protein>
    <recommendedName>
        <fullName evidence="2">Colicin transporter</fullName>
    </recommendedName>
</protein>
<sequence length="189" mass="19974">MGVHGFKGLGWFLCGAIVAPACYLVNSHGAAEQAKLNATRLAIVQAQRDIRGLETEFNTRANMAQLERWNGEVLALAAPAPQQYLASETALASLDRQPTDIQVAALVMPAGAPAMQAASQVVVPAATPVQQAPQAVAPAKTGAQQDGELRKLMKKADRQAIASVDRSVLSAGTIDDLQKLAKREKLALR</sequence>
<name>A0ABU3N230_9SPHN</name>
<dbReference type="EMBL" id="JALMLT010000001">
    <property type="protein sequence ID" value="MDT8757280.1"/>
    <property type="molecule type" value="Genomic_DNA"/>
</dbReference>
<accession>A0ABU3N230</accession>